<reference evidence="1" key="2">
    <citation type="journal article" date="2024" name="Plant">
        <title>Genomic evolution and insights into agronomic trait innovations of Sesamum species.</title>
        <authorList>
            <person name="Miao H."/>
            <person name="Wang L."/>
            <person name="Qu L."/>
            <person name="Liu H."/>
            <person name="Sun Y."/>
            <person name="Le M."/>
            <person name="Wang Q."/>
            <person name="Wei S."/>
            <person name="Zheng Y."/>
            <person name="Lin W."/>
            <person name="Duan Y."/>
            <person name="Cao H."/>
            <person name="Xiong S."/>
            <person name="Wang X."/>
            <person name="Wei L."/>
            <person name="Li C."/>
            <person name="Ma Q."/>
            <person name="Ju M."/>
            <person name="Zhao R."/>
            <person name="Li G."/>
            <person name="Mu C."/>
            <person name="Tian Q."/>
            <person name="Mei H."/>
            <person name="Zhang T."/>
            <person name="Gao T."/>
            <person name="Zhang H."/>
        </authorList>
    </citation>
    <scope>NUCLEOTIDE SEQUENCE</scope>
    <source>
        <strain evidence="1">KEN1</strain>
    </source>
</reference>
<name>A0AAW2XTL4_9LAMI</name>
<gene>
    <name evidence="1" type="ORF">Slati_1028200</name>
</gene>
<reference evidence="1" key="1">
    <citation type="submission" date="2020-06" db="EMBL/GenBank/DDBJ databases">
        <authorList>
            <person name="Li T."/>
            <person name="Hu X."/>
            <person name="Zhang T."/>
            <person name="Song X."/>
            <person name="Zhang H."/>
            <person name="Dai N."/>
            <person name="Sheng W."/>
            <person name="Hou X."/>
            <person name="Wei L."/>
        </authorList>
    </citation>
    <scope>NUCLEOTIDE SEQUENCE</scope>
    <source>
        <strain evidence="1">KEN1</strain>
        <tissue evidence="1">Leaf</tissue>
    </source>
</reference>
<comment type="caution">
    <text evidence="1">The sequence shown here is derived from an EMBL/GenBank/DDBJ whole genome shotgun (WGS) entry which is preliminary data.</text>
</comment>
<evidence type="ECO:0000313" key="1">
    <source>
        <dbReference type="EMBL" id="KAL0456890.1"/>
    </source>
</evidence>
<accession>A0AAW2XTL4</accession>
<dbReference type="EMBL" id="JACGWN010000003">
    <property type="protein sequence ID" value="KAL0456890.1"/>
    <property type="molecule type" value="Genomic_DNA"/>
</dbReference>
<organism evidence="1">
    <name type="scientific">Sesamum latifolium</name>
    <dbReference type="NCBI Taxonomy" id="2727402"/>
    <lineage>
        <taxon>Eukaryota</taxon>
        <taxon>Viridiplantae</taxon>
        <taxon>Streptophyta</taxon>
        <taxon>Embryophyta</taxon>
        <taxon>Tracheophyta</taxon>
        <taxon>Spermatophyta</taxon>
        <taxon>Magnoliopsida</taxon>
        <taxon>eudicotyledons</taxon>
        <taxon>Gunneridae</taxon>
        <taxon>Pentapetalae</taxon>
        <taxon>asterids</taxon>
        <taxon>lamiids</taxon>
        <taxon>Lamiales</taxon>
        <taxon>Pedaliaceae</taxon>
        <taxon>Sesamum</taxon>
    </lineage>
</organism>
<protein>
    <submittedName>
        <fullName evidence="1">Uncharacterized protein</fullName>
    </submittedName>
</protein>
<dbReference type="AlphaFoldDB" id="A0AAW2XTL4"/>
<sequence>MRKFQVQFSIPGNVVRRIHSTEIHGRIPARRNGMENLGQKMDEILKILPDLQKGLTDLRTEVADLKKNQSDSPETFQVQSDELQKRTLRLVES</sequence>
<proteinExistence type="predicted"/>